<feature type="domain" description="CCZ1/INTU/HSP4 first Longin" evidence="3">
    <location>
        <begin position="16"/>
        <end position="66"/>
    </location>
</feature>
<dbReference type="EMBL" id="CAJVQA010008136">
    <property type="protein sequence ID" value="CAG8667051.1"/>
    <property type="molecule type" value="Genomic_DNA"/>
</dbReference>
<dbReference type="PANTHER" id="PTHR13056">
    <property type="entry name" value="VACUOLAR FUSION PROTEIN CCZ1 HOMOLOG-RELATED"/>
    <property type="match status" value="1"/>
</dbReference>
<dbReference type="GO" id="GO:0035658">
    <property type="term" value="C:Mon1-Ccz1 complex"/>
    <property type="evidence" value="ECO:0007669"/>
    <property type="project" value="InterPro"/>
</dbReference>
<dbReference type="AlphaFoldDB" id="A0A9N9E7D7"/>
<evidence type="ECO:0000256" key="1">
    <source>
        <dbReference type="ARBA" id="ARBA00005352"/>
    </source>
</evidence>
<comment type="similarity">
    <text evidence="1">Belongs to the CCZ1 family.</text>
</comment>
<dbReference type="GO" id="GO:0016192">
    <property type="term" value="P:vesicle-mediated transport"/>
    <property type="evidence" value="ECO:0007669"/>
    <property type="project" value="InterPro"/>
</dbReference>
<dbReference type="InterPro" id="IPR013176">
    <property type="entry name" value="Ccz1"/>
</dbReference>
<dbReference type="InterPro" id="IPR043989">
    <property type="entry name" value="CCZ1/INTU/HSP4_longin_3"/>
</dbReference>
<dbReference type="Pfam" id="PF19031">
    <property type="entry name" value="Intu_longin_1"/>
    <property type="match status" value="2"/>
</dbReference>
<feature type="compositionally biased region" description="Low complexity" evidence="2">
    <location>
        <begin position="329"/>
        <end position="355"/>
    </location>
</feature>
<dbReference type="InterPro" id="IPR043987">
    <property type="entry name" value="CCZ1/INTU/HSP4_longin_1"/>
</dbReference>
<protein>
    <submittedName>
        <fullName evidence="5">8664_t:CDS:1</fullName>
    </submittedName>
</protein>
<evidence type="ECO:0000259" key="4">
    <source>
        <dbReference type="Pfam" id="PF19033"/>
    </source>
</evidence>
<proteinExistence type="inferred from homology"/>
<reference evidence="5" key="1">
    <citation type="submission" date="2021-06" db="EMBL/GenBank/DDBJ databases">
        <authorList>
            <person name="Kallberg Y."/>
            <person name="Tangrot J."/>
            <person name="Rosling A."/>
        </authorList>
    </citation>
    <scope>NUCLEOTIDE SEQUENCE</scope>
    <source>
        <strain evidence="5">FL966</strain>
    </source>
</reference>
<keyword evidence="6" id="KW-1185">Reference proteome</keyword>
<feature type="domain" description="CCZ1/INTU/HPS4 third Longin" evidence="4">
    <location>
        <begin position="475"/>
        <end position="576"/>
    </location>
</feature>
<feature type="domain" description="CCZ1/INTU/HSP4 first Longin" evidence="3">
    <location>
        <begin position="103"/>
        <end position="185"/>
    </location>
</feature>
<evidence type="ECO:0000259" key="3">
    <source>
        <dbReference type="Pfam" id="PF19031"/>
    </source>
</evidence>
<dbReference type="Pfam" id="PF19033">
    <property type="entry name" value="Intu_longin_3"/>
    <property type="match status" value="1"/>
</dbReference>
<organism evidence="5 6">
    <name type="scientific">Cetraspora pellucida</name>
    <dbReference type="NCBI Taxonomy" id="1433469"/>
    <lineage>
        <taxon>Eukaryota</taxon>
        <taxon>Fungi</taxon>
        <taxon>Fungi incertae sedis</taxon>
        <taxon>Mucoromycota</taxon>
        <taxon>Glomeromycotina</taxon>
        <taxon>Glomeromycetes</taxon>
        <taxon>Diversisporales</taxon>
        <taxon>Gigasporaceae</taxon>
        <taxon>Cetraspora</taxon>
    </lineage>
</organism>
<dbReference type="Proteomes" id="UP000789759">
    <property type="component" value="Unassembled WGS sequence"/>
</dbReference>
<sequence length="588" mass="67339">METPGSYGSVTVPPSLNHFAIYNPTFGPTEETQKDQLLYYVAKKTVPIDVQMRQIGLAQGLINFTRLALLEVIFLSYIFTHWQYNAMPEMFFGKKCLYENNLMLRRFNDPACENVHTQKNRMVFHEPEKDYWIYVSIELGYIKKLTKDKDGKPKTVIEYLDSNLHDSGIKRMLDMGYEMYRVFNGTFESTMKTFGVMTLKTKLEEFFSNWVFEWDFDKTELTKTIDAISKVSSFVEQSQAEYNFISEILVLWQNKLVYNGDGNRNISENDLKSILRHLVPLISERDALERELLEKKKAKETEKLSSLKGFTRSFSGSNLFSYFSSSISPSTSPPNNTYASSNSSTQHDTSHSSSNLTPSTNFLLGPSHLNVADSDIKPLKVYLTKKVTDALKGDATEANAEYEVSTEEYFLIAYKQNDLTLVFLISNSLPEVSTKVSNVTLYKSIHDYLSLHSDGIIKTMNEDYEHSRTLGSDTDKEYRYVFFNKLNLAIKSSLYPFTASNGMSSSKGLTITSEMAHALCDLHEDLEKYPHLTEIYTRSTTNFWIVGKRSDGRVLYVVVPKKEVSLMEVEDDVRKLSNLYFSGSYVNN</sequence>
<evidence type="ECO:0000313" key="6">
    <source>
        <dbReference type="Proteomes" id="UP000789759"/>
    </source>
</evidence>
<evidence type="ECO:0000313" key="5">
    <source>
        <dbReference type="EMBL" id="CAG8667051.1"/>
    </source>
</evidence>
<comment type="caution">
    <text evidence="5">The sequence shown here is derived from an EMBL/GenBank/DDBJ whole genome shotgun (WGS) entry which is preliminary data.</text>
</comment>
<accession>A0A9N9E7D7</accession>
<evidence type="ECO:0000256" key="2">
    <source>
        <dbReference type="SAM" id="MobiDB-lite"/>
    </source>
</evidence>
<dbReference type="OrthoDB" id="240546at2759"/>
<dbReference type="PANTHER" id="PTHR13056:SF0">
    <property type="entry name" value="VACUOLAR FUSION PROTEIN CCZ1 HOMOLOG-RELATED"/>
    <property type="match status" value="1"/>
</dbReference>
<name>A0A9N9E7D7_9GLOM</name>
<gene>
    <name evidence="5" type="ORF">CPELLU_LOCUS10078</name>
</gene>
<feature type="region of interest" description="Disordered" evidence="2">
    <location>
        <begin position="329"/>
        <end position="357"/>
    </location>
</feature>